<evidence type="ECO:0000313" key="12">
    <source>
        <dbReference type="WBParaSite" id="EN70_4835"/>
    </source>
</evidence>
<dbReference type="eggNOG" id="KOG0490">
    <property type="taxonomic scope" value="Eukaryota"/>
</dbReference>
<evidence type="ECO:0000256" key="1">
    <source>
        <dbReference type="ARBA" id="ARBA00004123"/>
    </source>
</evidence>
<dbReference type="InterPro" id="IPR050453">
    <property type="entry name" value="LIM_Homeobox_TF"/>
</dbReference>
<dbReference type="KEGG" id="loa:LOAG_10725"/>
<evidence type="ECO:0000256" key="8">
    <source>
        <dbReference type="PROSITE-ProRule" id="PRU00125"/>
    </source>
</evidence>
<gene>
    <name evidence="10 12" type="ORF">LOAG_10725</name>
</gene>
<feature type="domain" description="LIM zinc-binding" evidence="9">
    <location>
        <begin position="85"/>
        <end position="141"/>
    </location>
</feature>
<dbReference type="OMA" id="NCWHENC"/>
<name>A0A1I7VPM9_LOALO</name>
<dbReference type="PANTHER" id="PTHR24208">
    <property type="entry name" value="LIM/HOMEOBOX PROTEIN LHX"/>
    <property type="match status" value="1"/>
</dbReference>
<evidence type="ECO:0000259" key="9">
    <source>
        <dbReference type="PROSITE" id="PS50023"/>
    </source>
</evidence>
<organism evidence="11 12">
    <name type="scientific">Loa loa</name>
    <name type="common">Eye worm</name>
    <name type="synonym">Filaria loa</name>
    <dbReference type="NCBI Taxonomy" id="7209"/>
    <lineage>
        <taxon>Eukaryota</taxon>
        <taxon>Metazoa</taxon>
        <taxon>Ecdysozoa</taxon>
        <taxon>Nematoda</taxon>
        <taxon>Chromadorea</taxon>
        <taxon>Rhabditida</taxon>
        <taxon>Spirurina</taxon>
        <taxon>Spiruromorpha</taxon>
        <taxon>Filarioidea</taxon>
        <taxon>Onchocercidae</taxon>
        <taxon>Loa</taxon>
    </lineage>
</organism>
<dbReference type="PROSITE" id="PS50023">
    <property type="entry name" value="LIM_DOMAIN_2"/>
    <property type="match status" value="1"/>
</dbReference>
<dbReference type="GO" id="GO:0030182">
    <property type="term" value="P:neuron differentiation"/>
    <property type="evidence" value="ECO:0007669"/>
    <property type="project" value="TreeGrafter"/>
</dbReference>
<evidence type="ECO:0000256" key="7">
    <source>
        <dbReference type="ARBA" id="ARBA00023242"/>
    </source>
</evidence>
<sequence>MVLDAYALTLSNSPLSTSSLSLSLSLPSSEMPIAAENLDRFLNMQSIVDLSRESSTTSPKAQTFNSPNGGDCDDVTVPPAVAGLALCNGCGYEIKEKYMVQVDDNCWHENCLICCSCRIPLSGSTCYSRSGQFYCKEDYIV</sequence>
<evidence type="ECO:0000256" key="5">
    <source>
        <dbReference type="ARBA" id="ARBA00023125"/>
    </source>
</evidence>
<dbReference type="Proteomes" id="UP000095285">
    <property type="component" value="Unassembled WGS sequence"/>
</dbReference>
<dbReference type="WBParaSite" id="EN70_4835">
    <property type="protein sequence ID" value="EN70_4835"/>
    <property type="gene ID" value="EN70_4835"/>
</dbReference>
<dbReference type="GeneID" id="9948167"/>
<dbReference type="CTD" id="9948167"/>
<evidence type="ECO:0000313" key="10">
    <source>
        <dbReference type="EMBL" id="EFO17777.1"/>
    </source>
</evidence>
<dbReference type="OrthoDB" id="10068367at2759"/>
<keyword evidence="4 8" id="KW-0440">LIM domain</keyword>
<protein>
    <submittedName>
        <fullName evidence="10 12">LIM domain-containing protein</fullName>
    </submittedName>
</protein>
<dbReference type="SMART" id="SM00132">
    <property type="entry name" value="LIM"/>
    <property type="match status" value="1"/>
</dbReference>
<proteinExistence type="predicted"/>
<dbReference type="InterPro" id="IPR001781">
    <property type="entry name" value="Znf_LIM"/>
</dbReference>
<evidence type="ECO:0000313" key="11">
    <source>
        <dbReference type="Proteomes" id="UP000095285"/>
    </source>
</evidence>
<reference evidence="10 11" key="1">
    <citation type="submission" date="2012-04" db="EMBL/GenBank/DDBJ databases">
        <title>The Genome Sequence of Loa loa.</title>
        <authorList>
            <consortium name="The Broad Institute Genome Sequencing Platform"/>
            <consortium name="Broad Institute Genome Sequencing Center for Infectious Disease"/>
            <person name="Nutman T.B."/>
            <person name="Fink D.L."/>
            <person name="Russ C."/>
            <person name="Young S."/>
            <person name="Zeng Q."/>
            <person name="Gargeya S."/>
            <person name="Alvarado L."/>
            <person name="Berlin A."/>
            <person name="Chapman S.B."/>
            <person name="Chen Z."/>
            <person name="Freedman E."/>
            <person name="Gellesch M."/>
            <person name="Goldberg J."/>
            <person name="Griggs A."/>
            <person name="Gujja S."/>
            <person name="Heilman E.R."/>
            <person name="Heiman D."/>
            <person name="Howarth C."/>
            <person name="Mehta T."/>
            <person name="Neiman D."/>
            <person name="Pearson M."/>
            <person name="Roberts A."/>
            <person name="Saif S."/>
            <person name="Shea T."/>
            <person name="Shenoy N."/>
            <person name="Sisk P."/>
            <person name="Stolte C."/>
            <person name="Sykes S."/>
            <person name="White J."/>
            <person name="Yandava C."/>
            <person name="Haas B."/>
            <person name="Henn M.R."/>
            <person name="Nusbaum C."/>
            <person name="Birren B."/>
        </authorList>
    </citation>
    <scope>NUCLEOTIDE SEQUENCE [LARGE SCALE GENOMIC DNA]</scope>
</reference>
<evidence type="ECO:0000256" key="4">
    <source>
        <dbReference type="ARBA" id="ARBA00023038"/>
    </source>
</evidence>
<dbReference type="EMBL" id="JH712072">
    <property type="protein sequence ID" value="EFO17777.1"/>
    <property type="molecule type" value="Genomic_DNA"/>
</dbReference>
<dbReference type="GO" id="GO:0000977">
    <property type="term" value="F:RNA polymerase II transcription regulatory region sequence-specific DNA binding"/>
    <property type="evidence" value="ECO:0007669"/>
    <property type="project" value="TreeGrafter"/>
</dbReference>
<accession>A0A1I7VPM9</accession>
<evidence type="ECO:0000256" key="3">
    <source>
        <dbReference type="ARBA" id="ARBA00022833"/>
    </source>
</evidence>
<comment type="subcellular location">
    <subcellularLocation>
        <location evidence="1">Nucleus</location>
    </subcellularLocation>
</comment>
<dbReference type="SUPFAM" id="SSF57716">
    <property type="entry name" value="Glucocorticoid receptor-like (DNA-binding domain)"/>
    <property type="match status" value="2"/>
</dbReference>
<dbReference type="InParanoid" id="A0A1I7VPM9"/>
<keyword evidence="5" id="KW-0238">DNA-binding</keyword>
<dbReference type="GO" id="GO:0046872">
    <property type="term" value="F:metal ion binding"/>
    <property type="evidence" value="ECO:0007669"/>
    <property type="project" value="UniProtKB-KW"/>
</dbReference>
<keyword evidence="2 8" id="KW-0479">Metal-binding</keyword>
<evidence type="ECO:0000256" key="6">
    <source>
        <dbReference type="ARBA" id="ARBA00023155"/>
    </source>
</evidence>
<keyword evidence="7" id="KW-0539">Nucleus</keyword>
<accession>A0A1S0TPC2</accession>
<keyword evidence="11" id="KW-1185">Reference proteome</keyword>
<keyword evidence="3 8" id="KW-0862">Zinc</keyword>
<dbReference type="PROSITE" id="PS00478">
    <property type="entry name" value="LIM_DOMAIN_1"/>
    <property type="match status" value="1"/>
</dbReference>
<keyword evidence="6" id="KW-0371">Homeobox</keyword>
<dbReference type="AlphaFoldDB" id="A0A1I7VPM9"/>
<dbReference type="STRING" id="7209.A0A1I7VPM9"/>
<dbReference type="GO" id="GO:0000981">
    <property type="term" value="F:DNA-binding transcription factor activity, RNA polymerase II-specific"/>
    <property type="evidence" value="ECO:0007669"/>
    <property type="project" value="TreeGrafter"/>
</dbReference>
<dbReference type="PANTHER" id="PTHR24208:SF166">
    <property type="entry name" value="LIM HOMEOBOX TRANSCRIPTION FACTOR 1 ALPHA, ISOFORM B"/>
    <property type="match status" value="1"/>
</dbReference>
<reference evidence="12" key="2">
    <citation type="submission" date="2016-11" db="UniProtKB">
        <authorList>
            <consortium name="WormBaseParasite"/>
        </authorList>
    </citation>
    <scope>IDENTIFICATION</scope>
</reference>
<dbReference type="Gene3D" id="2.10.110.10">
    <property type="entry name" value="Cysteine Rich Protein"/>
    <property type="match status" value="1"/>
</dbReference>
<evidence type="ECO:0000256" key="2">
    <source>
        <dbReference type="ARBA" id="ARBA00022723"/>
    </source>
</evidence>
<dbReference type="RefSeq" id="XP_003146295.1">
    <property type="nucleotide sequence ID" value="XM_003146247.1"/>
</dbReference>
<dbReference type="Pfam" id="PF00412">
    <property type="entry name" value="LIM"/>
    <property type="match status" value="1"/>
</dbReference>
<dbReference type="GO" id="GO:0005634">
    <property type="term" value="C:nucleus"/>
    <property type="evidence" value="ECO:0007669"/>
    <property type="project" value="UniProtKB-SubCell"/>
</dbReference>